<gene>
    <name evidence="2" type="ORF">CLV94_0224</name>
</gene>
<comment type="caution">
    <text evidence="2">The sequence shown here is derived from an EMBL/GenBank/DDBJ whole genome shotgun (WGS) entry which is preliminary data.</text>
</comment>
<keyword evidence="1" id="KW-0732">Signal</keyword>
<proteinExistence type="predicted"/>
<dbReference type="EMBL" id="RBLC01000001">
    <property type="protein sequence ID" value="RKS25194.1"/>
    <property type="molecule type" value="Genomic_DNA"/>
</dbReference>
<dbReference type="OrthoDB" id="1349145at2"/>
<dbReference type="RefSeq" id="WP_121374617.1">
    <property type="nucleotide sequence ID" value="NZ_RBLC01000001.1"/>
</dbReference>
<evidence type="ECO:0008006" key="4">
    <source>
        <dbReference type="Google" id="ProtNLM"/>
    </source>
</evidence>
<evidence type="ECO:0000313" key="3">
    <source>
        <dbReference type="Proteomes" id="UP000277579"/>
    </source>
</evidence>
<dbReference type="PROSITE" id="PS51257">
    <property type="entry name" value="PROKAR_LIPOPROTEIN"/>
    <property type="match status" value="1"/>
</dbReference>
<accession>A0A495MGU8</accession>
<organism evidence="2 3">
    <name type="scientific">Flavobacterium endophyticum</name>
    <dbReference type="NCBI Taxonomy" id="1540163"/>
    <lineage>
        <taxon>Bacteria</taxon>
        <taxon>Pseudomonadati</taxon>
        <taxon>Bacteroidota</taxon>
        <taxon>Flavobacteriia</taxon>
        <taxon>Flavobacteriales</taxon>
        <taxon>Flavobacteriaceae</taxon>
        <taxon>Flavobacterium</taxon>
    </lineage>
</organism>
<evidence type="ECO:0000313" key="2">
    <source>
        <dbReference type="EMBL" id="RKS25194.1"/>
    </source>
</evidence>
<feature type="signal peptide" evidence="1">
    <location>
        <begin position="1"/>
        <end position="23"/>
    </location>
</feature>
<dbReference type="Proteomes" id="UP000277579">
    <property type="component" value="Unassembled WGS sequence"/>
</dbReference>
<sequence>MKKYILLLCFTALLASCSTGRLSKSDALSESETIILGEIKILNEGKDVTKNAKIYFDENEKGVLSYKLSEHGLLVMKLPKGNHFVKYIYTPYGSINLPIGYANIAVPEAGKSYYIGTIVIDAQGKLRKKSRGIIYDTDPKGLKEEKAEITVTDAPDAATKAYHDEFGADKKIEKALMTVTE</sequence>
<protein>
    <recommendedName>
        <fullName evidence="4">Lipoprotein</fullName>
    </recommendedName>
</protein>
<reference evidence="2 3" key="1">
    <citation type="submission" date="2018-10" db="EMBL/GenBank/DDBJ databases">
        <title>Genomic Encyclopedia of Archaeal and Bacterial Type Strains, Phase II (KMG-II): from individual species to whole genera.</title>
        <authorList>
            <person name="Goeker M."/>
        </authorList>
    </citation>
    <scope>NUCLEOTIDE SEQUENCE [LARGE SCALE GENOMIC DNA]</scope>
    <source>
        <strain evidence="2 3">DSM 29537</strain>
    </source>
</reference>
<name>A0A495MGU8_9FLAO</name>
<keyword evidence="3" id="KW-1185">Reference proteome</keyword>
<feature type="chain" id="PRO_5019778603" description="Lipoprotein" evidence="1">
    <location>
        <begin position="24"/>
        <end position="181"/>
    </location>
</feature>
<dbReference type="AlphaFoldDB" id="A0A495MGU8"/>
<evidence type="ECO:0000256" key="1">
    <source>
        <dbReference type="SAM" id="SignalP"/>
    </source>
</evidence>